<evidence type="ECO:0000256" key="5">
    <source>
        <dbReference type="ARBA" id="ARBA00022556"/>
    </source>
</evidence>
<dbReference type="AlphaFoldDB" id="R6CLZ7"/>
<evidence type="ECO:0000256" key="6">
    <source>
        <dbReference type="ARBA" id="ARBA00022676"/>
    </source>
</evidence>
<dbReference type="EMBL" id="CBCJ010000264">
    <property type="protein sequence ID" value="CDA73839.1"/>
    <property type="molecule type" value="Genomic_DNA"/>
</dbReference>
<dbReference type="Pfam" id="PF02684">
    <property type="entry name" value="LpxB"/>
    <property type="match status" value="1"/>
</dbReference>
<keyword evidence="6" id="KW-0328">Glycosyltransferase</keyword>
<comment type="function">
    <text evidence="1">Condensation of UDP-2,3-diacylglucosamine and 2,3-diacylglucosamine-1-phosphate to form lipid A disaccharide, a precursor of lipid A, a phosphorylated glycolipid that anchors the lipopolysaccharide to the outer membrane of the cell.</text>
</comment>
<keyword evidence="5" id="KW-0441">Lipid A biosynthesis</keyword>
<dbReference type="GO" id="GO:0008915">
    <property type="term" value="F:lipid-A-disaccharide synthase activity"/>
    <property type="evidence" value="ECO:0007669"/>
    <property type="project" value="UniProtKB-UniRule"/>
</dbReference>
<dbReference type="GO" id="GO:0009245">
    <property type="term" value="P:lipid A biosynthetic process"/>
    <property type="evidence" value="ECO:0007669"/>
    <property type="project" value="UniProtKB-UniRule"/>
</dbReference>
<evidence type="ECO:0000256" key="1">
    <source>
        <dbReference type="ARBA" id="ARBA00002056"/>
    </source>
</evidence>
<evidence type="ECO:0000256" key="9">
    <source>
        <dbReference type="ARBA" id="ARBA00048975"/>
    </source>
</evidence>
<evidence type="ECO:0000256" key="4">
    <source>
        <dbReference type="ARBA" id="ARBA00022516"/>
    </source>
</evidence>
<organism evidence="11 12">
    <name type="scientific">Phocaeicola coprocola CAG:162</name>
    <dbReference type="NCBI Taxonomy" id="1263040"/>
    <lineage>
        <taxon>Bacteria</taxon>
        <taxon>Pseudomonadati</taxon>
        <taxon>Bacteroidota</taxon>
        <taxon>Bacteroidia</taxon>
        <taxon>Bacteroidales</taxon>
        <taxon>Bacteroidaceae</taxon>
        <taxon>Phocaeicola</taxon>
    </lineage>
</organism>
<dbReference type="GO" id="GO:0005543">
    <property type="term" value="F:phospholipid binding"/>
    <property type="evidence" value="ECO:0007669"/>
    <property type="project" value="TreeGrafter"/>
</dbReference>
<keyword evidence="4" id="KW-0444">Lipid biosynthesis</keyword>
<comment type="caution">
    <text evidence="11">The sequence shown here is derived from an EMBL/GenBank/DDBJ whole genome shotgun (WGS) entry which is preliminary data.</text>
</comment>
<evidence type="ECO:0000256" key="3">
    <source>
        <dbReference type="ARBA" id="ARBA00020902"/>
    </source>
</evidence>
<proteinExistence type="predicted"/>
<dbReference type="NCBIfam" id="TIGR00215">
    <property type="entry name" value="lpxB"/>
    <property type="match status" value="1"/>
</dbReference>
<keyword evidence="8" id="KW-0443">Lipid metabolism</keyword>
<dbReference type="RefSeq" id="WP_022125528.1">
    <property type="nucleotide sequence ID" value="NZ_FR880937.1"/>
</dbReference>
<dbReference type="GO" id="GO:0016020">
    <property type="term" value="C:membrane"/>
    <property type="evidence" value="ECO:0007669"/>
    <property type="project" value="GOC"/>
</dbReference>
<gene>
    <name evidence="11" type="ORF">BN509_01127</name>
</gene>
<evidence type="ECO:0000256" key="7">
    <source>
        <dbReference type="ARBA" id="ARBA00022679"/>
    </source>
</evidence>
<dbReference type="PANTHER" id="PTHR30372:SF4">
    <property type="entry name" value="LIPID-A-DISACCHARIDE SYNTHASE, MITOCHONDRIAL-RELATED"/>
    <property type="match status" value="1"/>
</dbReference>
<dbReference type="PANTHER" id="PTHR30372">
    <property type="entry name" value="LIPID-A-DISACCHARIDE SYNTHASE"/>
    <property type="match status" value="1"/>
</dbReference>
<sequence>MKYYLIVGEASGDLHASNLMRALQHEDPQAEFRFFGGDLMKAVGGTCVKHYRELAYMGFIPVLLHLRTIFRNMDYCKKDVEAWQPDVLILVDYPGFNLKIAEYIKQHTRIPVYYYISPKIWAWKEYRIKNIKRDVDELFSILPFEVDFFKKHQYPVHYVGNPCVDAVDDFRKNGQETFSEFIAANGLENRPIIALLAGSRRQEIKDNLSRMIEAARSFPQYQFVVAGAPGIEPDFYKQYIDSSTKIVFGQTYRLLQQAEAALVTSGTATLETALFRVPQVVCYYTAAGKLVSFLRRHILKVKYISLVNLIADCEVVTELVADGMTVANIKKELAKIVPGGSGRSLMLSEYDRLIAILGEPGASERAASQITALLKSNHKA</sequence>
<evidence type="ECO:0000313" key="11">
    <source>
        <dbReference type="EMBL" id="CDA73839.1"/>
    </source>
</evidence>
<evidence type="ECO:0000313" key="12">
    <source>
        <dbReference type="Proteomes" id="UP000018362"/>
    </source>
</evidence>
<dbReference type="InterPro" id="IPR003835">
    <property type="entry name" value="Glyco_trans_19"/>
</dbReference>
<dbReference type="EC" id="2.4.1.182" evidence="2 10"/>
<evidence type="ECO:0000256" key="10">
    <source>
        <dbReference type="NCBIfam" id="TIGR00215"/>
    </source>
</evidence>
<evidence type="ECO:0000256" key="8">
    <source>
        <dbReference type="ARBA" id="ARBA00023098"/>
    </source>
</evidence>
<name>R6CLZ7_9BACT</name>
<comment type="catalytic activity">
    <reaction evidence="9">
        <text>a lipid X + a UDP-2-N,3-O-bis[(3R)-3-hydroxyacyl]-alpha-D-glucosamine = a lipid A disaccharide + UDP + H(+)</text>
        <dbReference type="Rhea" id="RHEA:67828"/>
        <dbReference type="ChEBI" id="CHEBI:15378"/>
        <dbReference type="ChEBI" id="CHEBI:58223"/>
        <dbReference type="ChEBI" id="CHEBI:137748"/>
        <dbReference type="ChEBI" id="CHEBI:176338"/>
        <dbReference type="ChEBI" id="CHEBI:176343"/>
        <dbReference type="EC" id="2.4.1.182"/>
    </reaction>
</comment>
<keyword evidence="7" id="KW-0808">Transferase</keyword>
<accession>R6CLZ7</accession>
<dbReference type="Proteomes" id="UP000018362">
    <property type="component" value="Unassembled WGS sequence"/>
</dbReference>
<protein>
    <recommendedName>
        <fullName evidence="3 10">Lipid-A-disaccharide synthase</fullName>
        <ecNumber evidence="2 10">2.4.1.182</ecNumber>
    </recommendedName>
</protein>
<dbReference type="SUPFAM" id="SSF53756">
    <property type="entry name" value="UDP-Glycosyltransferase/glycogen phosphorylase"/>
    <property type="match status" value="1"/>
</dbReference>
<evidence type="ECO:0000256" key="2">
    <source>
        <dbReference type="ARBA" id="ARBA00012687"/>
    </source>
</evidence>
<reference evidence="11" key="1">
    <citation type="submission" date="2012-11" db="EMBL/GenBank/DDBJ databases">
        <title>Dependencies among metagenomic species, viruses, plasmids and units of genetic variation.</title>
        <authorList>
            <person name="Nielsen H.B."/>
            <person name="Almeida M."/>
            <person name="Juncker A.S."/>
            <person name="Rasmussen S."/>
            <person name="Li J."/>
            <person name="Sunagawa S."/>
            <person name="Plichta D."/>
            <person name="Gautier L."/>
            <person name="Le Chatelier E."/>
            <person name="Peletier E."/>
            <person name="Bonde I."/>
            <person name="Nielsen T."/>
            <person name="Manichanh C."/>
            <person name="Arumugam M."/>
            <person name="Batto J."/>
            <person name="Santos M.B.Q.D."/>
            <person name="Blom N."/>
            <person name="Borruel N."/>
            <person name="Burgdorf K.S."/>
            <person name="Boumezbeur F."/>
            <person name="Casellas F."/>
            <person name="Dore J."/>
            <person name="Guarner F."/>
            <person name="Hansen T."/>
            <person name="Hildebrand F."/>
            <person name="Kaas R.S."/>
            <person name="Kennedy S."/>
            <person name="Kristiansen K."/>
            <person name="Kultima J.R."/>
            <person name="Leonard P."/>
            <person name="Levenez F."/>
            <person name="Lund O."/>
            <person name="Moumen B."/>
            <person name="Le Paslier D."/>
            <person name="Pons N."/>
            <person name="Pedersen O."/>
            <person name="Prifti E."/>
            <person name="Qin J."/>
            <person name="Raes J."/>
            <person name="Tap J."/>
            <person name="Tims S."/>
            <person name="Ussery D.W."/>
            <person name="Yamada T."/>
            <person name="MetaHit consortium"/>
            <person name="Renault P."/>
            <person name="Sicheritz-Ponten T."/>
            <person name="Bork P."/>
            <person name="Wang J."/>
            <person name="Brunak S."/>
            <person name="Ehrlich S.D."/>
        </authorList>
    </citation>
    <scope>NUCLEOTIDE SEQUENCE [LARGE SCALE GENOMIC DNA]</scope>
</reference>